<gene>
    <name evidence="5" type="ORF">SAMN05421760_101388</name>
</gene>
<dbReference type="NCBIfam" id="TIGR02595">
    <property type="entry name" value="PEP_CTERM"/>
    <property type="match status" value="1"/>
</dbReference>
<evidence type="ECO:0000256" key="1">
    <source>
        <dbReference type="SAM" id="Phobius"/>
    </source>
</evidence>
<evidence type="ECO:0000313" key="5">
    <source>
        <dbReference type="EMBL" id="SIS42539.1"/>
    </source>
</evidence>
<keyword evidence="1" id="KW-0812">Transmembrane</keyword>
<evidence type="ECO:0000259" key="4">
    <source>
        <dbReference type="Pfam" id="PF07589"/>
    </source>
</evidence>
<dbReference type="AlphaFoldDB" id="A0A1N7IZS3"/>
<dbReference type="InterPro" id="IPR013424">
    <property type="entry name" value="Ice-binding_C"/>
</dbReference>
<dbReference type="InterPro" id="IPR006571">
    <property type="entry name" value="TLDc_dom"/>
</dbReference>
<keyword evidence="1" id="KW-0472">Membrane</keyword>
<feature type="domain" description="TLDc" evidence="3">
    <location>
        <begin position="65"/>
        <end position="206"/>
    </location>
</feature>
<proteinExistence type="predicted"/>
<protein>
    <submittedName>
        <fullName evidence="5">PEP-CTERM protein-sorting domain-containing protein</fullName>
    </submittedName>
</protein>
<evidence type="ECO:0000256" key="2">
    <source>
        <dbReference type="SAM" id="SignalP"/>
    </source>
</evidence>
<dbReference type="Pfam" id="PF07589">
    <property type="entry name" value="PEP-CTERM"/>
    <property type="match status" value="1"/>
</dbReference>
<feature type="signal peptide" evidence="2">
    <location>
        <begin position="1"/>
        <end position="28"/>
    </location>
</feature>
<name>A0A1N7IZS3_9GAMM</name>
<dbReference type="NCBIfam" id="NF038124">
    <property type="entry name" value="PEP_CTERM_TLD_A"/>
    <property type="match status" value="1"/>
</dbReference>
<feature type="domain" description="Ice-binding protein C-terminal" evidence="4">
    <location>
        <begin position="213"/>
        <end position="235"/>
    </location>
</feature>
<accession>A0A1N7IZS3</accession>
<dbReference type="RefSeq" id="WP_076495890.1">
    <property type="nucleotide sequence ID" value="NZ_FTOE01000001.1"/>
</dbReference>
<reference evidence="6" key="1">
    <citation type="submission" date="2017-01" db="EMBL/GenBank/DDBJ databases">
        <authorList>
            <person name="Varghese N."/>
            <person name="Submissions S."/>
        </authorList>
    </citation>
    <scope>NUCLEOTIDE SEQUENCE [LARGE SCALE GENOMIC DNA]</scope>
    <source>
        <strain evidence="6">DSM 22306</strain>
    </source>
</reference>
<evidence type="ECO:0000313" key="6">
    <source>
        <dbReference type="Proteomes" id="UP000185999"/>
    </source>
</evidence>
<keyword evidence="1" id="KW-1133">Transmembrane helix</keyword>
<dbReference type="Pfam" id="PF07534">
    <property type="entry name" value="TLD"/>
    <property type="match status" value="1"/>
</dbReference>
<feature type="chain" id="PRO_5012139458" evidence="2">
    <location>
        <begin position="29"/>
        <end position="241"/>
    </location>
</feature>
<evidence type="ECO:0000259" key="3">
    <source>
        <dbReference type="Pfam" id="PF07534"/>
    </source>
</evidence>
<keyword evidence="6" id="KW-1185">Reference proteome</keyword>
<dbReference type="EMBL" id="FTOE01000001">
    <property type="protein sequence ID" value="SIS42539.1"/>
    <property type="molecule type" value="Genomic_DNA"/>
</dbReference>
<organism evidence="5 6">
    <name type="scientific">Neptunomonas antarctica</name>
    <dbReference type="NCBI Taxonomy" id="619304"/>
    <lineage>
        <taxon>Bacteria</taxon>
        <taxon>Pseudomonadati</taxon>
        <taxon>Pseudomonadota</taxon>
        <taxon>Gammaproteobacteria</taxon>
        <taxon>Oceanospirillales</taxon>
        <taxon>Oceanospirillaceae</taxon>
        <taxon>Neptunomonas</taxon>
    </lineage>
</organism>
<sequence>MKYIKQIIFQPLALCGLCLAIATPVVHAGIIDPTSHNLSNSSATWLEGRLGQGDLDWDSIWYGTTGASSTSWHAAVDGVGPTVSIYDVNYAGQNYLIGGYTDLDWTSGGYKHDSTDGFFDSFIFNLNTQTTHKSMPGNWGTGVYAIYAVSTHFATFGGGHDIFGGSYTLGGNAYSNWQGTYNLGLGNIIDNANNVASFTVNSLETFAFAPAASVPTPGTIALFSLGLMGLGLNRRRQRKAA</sequence>
<dbReference type="Proteomes" id="UP000185999">
    <property type="component" value="Unassembled WGS sequence"/>
</dbReference>
<keyword evidence="2" id="KW-0732">Signal</keyword>
<feature type="transmembrane region" description="Helical" evidence="1">
    <location>
        <begin position="207"/>
        <end position="232"/>
    </location>
</feature>